<evidence type="ECO:0000313" key="2">
    <source>
        <dbReference type="EMBL" id="KAE9032986.1"/>
    </source>
</evidence>
<evidence type="ECO:0000313" key="3">
    <source>
        <dbReference type="Proteomes" id="UP000435112"/>
    </source>
</evidence>
<evidence type="ECO:0000256" key="1">
    <source>
        <dbReference type="SAM" id="MobiDB-lite"/>
    </source>
</evidence>
<dbReference type="AlphaFoldDB" id="A0A6A3MN56"/>
<organism evidence="2 3">
    <name type="scientific">Phytophthora rubi</name>
    <dbReference type="NCBI Taxonomy" id="129364"/>
    <lineage>
        <taxon>Eukaryota</taxon>
        <taxon>Sar</taxon>
        <taxon>Stramenopiles</taxon>
        <taxon>Oomycota</taxon>
        <taxon>Peronosporomycetes</taxon>
        <taxon>Peronosporales</taxon>
        <taxon>Peronosporaceae</taxon>
        <taxon>Phytophthora</taxon>
    </lineage>
</organism>
<gene>
    <name evidence="2" type="ORF">PR002_g8904</name>
</gene>
<dbReference type="Proteomes" id="UP000435112">
    <property type="component" value="Unassembled WGS sequence"/>
</dbReference>
<sequence length="76" mass="8906">MLYGQSTIWHADWSSGNDIPRALLQEHKIRNRPPPSRPDRREDGLRKSTVARWAEMEMARQLAKWMPAARLYFGSL</sequence>
<feature type="compositionally biased region" description="Basic and acidic residues" evidence="1">
    <location>
        <begin position="37"/>
        <end position="46"/>
    </location>
</feature>
<feature type="region of interest" description="Disordered" evidence="1">
    <location>
        <begin position="25"/>
        <end position="46"/>
    </location>
</feature>
<dbReference type="EMBL" id="QXFU01000461">
    <property type="protein sequence ID" value="KAE9032986.1"/>
    <property type="molecule type" value="Genomic_DNA"/>
</dbReference>
<proteinExistence type="predicted"/>
<comment type="caution">
    <text evidence="2">The sequence shown here is derived from an EMBL/GenBank/DDBJ whole genome shotgun (WGS) entry which is preliminary data.</text>
</comment>
<accession>A0A6A3MN56</accession>
<name>A0A6A3MN56_9STRA</name>
<reference evidence="2 3" key="1">
    <citation type="submission" date="2018-09" db="EMBL/GenBank/DDBJ databases">
        <title>Genomic investigation of the strawberry pathogen Phytophthora fragariae indicates pathogenicity is determined by transcriptional variation in three key races.</title>
        <authorList>
            <person name="Adams T.M."/>
            <person name="Armitage A.D."/>
            <person name="Sobczyk M.K."/>
            <person name="Bates H.J."/>
            <person name="Dunwell J.M."/>
            <person name="Nellist C.F."/>
            <person name="Harrison R.J."/>
        </authorList>
    </citation>
    <scope>NUCLEOTIDE SEQUENCE [LARGE SCALE GENOMIC DNA]</scope>
    <source>
        <strain evidence="2 3">SCRP324</strain>
    </source>
</reference>
<protein>
    <submittedName>
        <fullName evidence="2">Uncharacterized protein</fullName>
    </submittedName>
</protein>